<gene>
    <name evidence="4" type="ORF">P7D69_16515</name>
</gene>
<dbReference type="RefSeq" id="WP_311817061.1">
    <property type="nucleotide sequence ID" value="NZ_JARPXG010000052.1"/>
</dbReference>
<evidence type="ECO:0000256" key="2">
    <source>
        <dbReference type="SAM" id="SignalP"/>
    </source>
</evidence>
<comment type="caution">
    <text evidence="4">The sequence shown here is derived from an EMBL/GenBank/DDBJ whole genome shotgun (WGS) entry which is preliminary data.</text>
</comment>
<sequence>MKKQLSILGATMLFSTVMFGSVNTFAATTPDPSTAETPVTAKLTIPNPTKPIPPTGSEGGGDKEEPITGGFGIAYTPASLSGTADLKTTGNQEIPLSHPVSTGTPAVTKYNVGVQDKTRKKDQNWQLKASLSWTGDTNNYMAGTSIKTTDGTVKENIAGVLQTANPSEVSAANTELSIGDTEVEVMNAINGQTMNGVYNYQFQNPKLSIPDVTKVSAGDYTGKINWNLSTTP</sequence>
<feature type="domain" description="WxL" evidence="3">
    <location>
        <begin position="39"/>
        <end position="232"/>
    </location>
</feature>
<accession>A0AAW8TDS8</accession>
<evidence type="ECO:0000256" key="1">
    <source>
        <dbReference type="SAM" id="MobiDB-lite"/>
    </source>
</evidence>
<evidence type="ECO:0000313" key="5">
    <source>
        <dbReference type="Proteomes" id="UP001254770"/>
    </source>
</evidence>
<dbReference type="InterPro" id="IPR027994">
    <property type="entry name" value="WxL_dom"/>
</dbReference>
<protein>
    <submittedName>
        <fullName evidence="4">WxL domain-containing protein</fullName>
    </submittedName>
</protein>
<dbReference type="Pfam" id="PF13731">
    <property type="entry name" value="WxL"/>
    <property type="match status" value="1"/>
</dbReference>
<reference evidence="4" key="1">
    <citation type="submission" date="2023-03" db="EMBL/GenBank/DDBJ databases">
        <authorList>
            <person name="Shen W."/>
            <person name="Cai J."/>
        </authorList>
    </citation>
    <scope>NUCLEOTIDE SEQUENCE</scope>
    <source>
        <strain evidence="4">Y15</strain>
    </source>
</reference>
<organism evidence="4 5">
    <name type="scientific">Enterococcus raffinosus</name>
    <dbReference type="NCBI Taxonomy" id="71452"/>
    <lineage>
        <taxon>Bacteria</taxon>
        <taxon>Bacillati</taxon>
        <taxon>Bacillota</taxon>
        <taxon>Bacilli</taxon>
        <taxon>Lactobacillales</taxon>
        <taxon>Enterococcaceae</taxon>
        <taxon>Enterococcus</taxon>
    </lineage>
</organism>
<feature type="signal peptide" evidence="2">
    <location>
        <begin position="1"/>
        <end position="26"/>
    </location>
</feature>
<feature type="region of interest" description="Disordered" evidence="1">
    <location>
        <begin position="29"/>
        <end position="65"/>
    </location>
</feature>
<name>A0AAW8TDS8_9ENTE</name>
<dbReference type="Proteomes" id="UP001254770">
    <property type="component" value="Unassembled WGS sequence"/>
</dbReference>
<keyword evidence="2" id="KW-0732">Signal</keyword>
<dbReference type="AlphaFoldDB" id="A0AAW8TDS8"/>
<proteinExistence type="predicted"/>
<evidence type="ECO:0000259" key="3">
    <source>
        <dbReference type="Pfam" id="PF13731"/>
    </source>
</evidence>
<feature type="chain" id="PRO_5043914274" evidence="2">
    <location>
        <begin position="27"/>
        <end position="232"/>
    </location>
</feature>
<dbReference type="EMBL" id="JARPXL010000021">
    <property type="protein sequence ID" value="MDT2545954.1"/>
    <property type="molecule type" value="Genomic_DNA"/>
</dbReference>
<evidence type="ECO:0000313" key="4">
    <source>
        <dbReference type="EMBL" id="MDT2545954.1"/>
    </source>
</evidence>